<feature type="coiled-coil region" evidence="3">
    <location>
        <begin position="1076"/>
        <end position="1110"/>
    </location>
</feature>
<protein>
    <submittedName>
        <fullName evidence="6">Muscle M-line assembly protein unc-89</fullName>
    </submittedName>
</protein>
<dbReference type="GO" id="GO:0005737">
    <property type="term" value="C:cytoplasm"/>
    <property type="evidence" value="ECO:0007669"/>
    <property type="project" value="UniProtKB-ARBA"/>
</dbReference>
<dbReference type="Proteomes" id="UP000198287">
    <property type="component" value="Unassembled WGS sequence"/>
</dbReference>
<feature type="compositionally biased region" description="Polar residues" evidence="4">
    <location>
        <begin position="2189"/>
        <end position="2210"/>
    </location>
</feature>
<keyword evidence="3" id="KW-0175">Coiled coil</keyword>
<dbReference type="InterPro" id="IPR003598">
    <property type="entry name" value="Ig_sub2"/>
</dbReference>
<dbReference type="GO" id="GO:0004672">
    <property type="term" value="F:protein kinase activity"/>
    <property type="evidence" value="ECO:0007669"/>
    <property type="project" value="TreeGrafter"/>
</dbReference>
<dbReference type="SUPFAM" id="SSF48726">
    <property type="entry name" value="Immunoglobulin"/>
    <property type="match status" value="4"/>
</dbReference>
<dbReference type="STRING" id="158441.A0A226D041"/>
<organism evidence="6 7">
    <name type="scientific">Folsomia candida</name>
    <name type="common">Springtail</name>
    <dbReference type="NCBI Taxonomy" id="158441"/>
    <lineage>
        <taxon>Eukaryota</taxon>
        <taxon>Metazoa</taxon>
        <taxon>Ecdysozoa</taxon>
        <taxon>Arthropoda</taxon>
        <taxon>Hexapoda</taxon>
        <taxon>Collembola</taxon>
        <taxon>Entomobryomorpha</taxon>
        <taxon>Isotomoidea</taxon>
        <taxon>Isotomidae</taxon>
        <taxon>Proisotominae</taxon>
        <taxon>Folsomia</taxon>
    </lineage>
</organism>
<feature type="compositionally biased region" description="Basic and acidic residues" evidence="4">
    <location>
        <begin position="2308"/>
        <end position="2320"/>
    </location>
</feature>
<dbReference type="Gene3D" id="2.60.40.10">
    <property type="entry name" value="Immunoglobulins"/>
    <property type="match status" value="4"/>
</dbReference>
<feature type="compositionally biased region" description="Pro residues" evidence="4">
    <location>
        <begin position="2323"/>
        <end position="2337"/>
    </location>
</feature>
<dbReference type="InterPro" id="IPR007110">
    <property type="entry name" value="Ig-like_dom"/>
</dbReference>
<dbReference type="InterPro" id="IPR013783">
    <property type="entry name" value="Ig-like_fold"/>
</dbReference>
<dbReference type="SMART" id="SM00409">
    <property type="entry name" value="IG"/>
    <property type="match status" value="4"/>
</dbReference>
<feature type="compositionally biased region" description="Pro residues" evidence="4">
    <location>
        <begin position="2161"/>
        <end position="2185"/>
    </location>
</feature>
<name>A0A226D041_FOLCA</name>
<dbReference type="PANTHER" id="PTHR47633">
    <property type="entry name" value="IMMUNOGLOBULIN"/>
    <property type="match status" value="1"/>
</dbReference>
<evidence type="ECO:0000256" key="1">
    <source>
        <dbReference type="ARBA" id="ARBA00023157"/>
    </source>
</evidence>
<feature type="domain" description="Ig-like" evidence="5">
    <location>
        <begin position="1597"/>
        <end position="1688"/>
    </location>
</feature>
<dbReference type="Gene3D" id="1.20.58.60">
    <property type="match status" value="2"/>
</dbReference>
<dbReference type="Pfam" id="PF07679">
    <property type="entry name" value="I-set"/>
    <property type="match status" value="4"/>
</dbReference>
<reference evidence="6 7" key="1">
    <citation type="submission" date="2015-12" db="EMBL/GenBank/DDBJ databases">
        <title>The genome of Folsomia candida.</title>
        <authorList>
            <person name="Faddeeva A."/>
            <person name="Derks M.F."/>
            <person name="Anvar Y."/>
            <person name="Smit S."/>
            <person name="Van Straalen N."/>
            <person name="Roelofs D."/>
        </authorList>
    </citation>
    <scope>NUCLEOTIDE SEQUENCE [LARGE SCALE GENOMIC DNA]</scope>
    <source>
        <strain evidence="6 7">VU population</strain>
        <tissue evidence="6">Whole body</tissue>
    </source>
</reference>
<keyword evidence="7" id="KW-1185">Reference proteome</keyword>
<sequence>MASEKKVVVAGTSKPPRPISTTSSQLSISDRMTDGDEEDNASMRLPTASSCSSEVDQPPPPKEEILLPSPQIQEVRPPSSQRQSLNSAKTTTLSTIAMESNTAPPGSGSKCSPTRLVIALLQTPHRGLQLKVIELNPPLLKLPDNYSDAEDFLKNHNQVIKNLQSKQSPVEELLRQADNLIATQKPRAEVYAAMADSLGQTWKDLNLVLEERRLVIQLAFNAHTNISDCLKKMDDVHAYYSRLSYLGGLDFDREEGGPQDQLKRLKADRAEILRHVATCLESCDQLVNKISEYNYTIDSRELVLVKDVEFATRQVHRWLERLHDRRIILEERLRNKKEQLEELSDNSKYDQEIREVVHELEQCISILDQFNFGDSVPSAKQRKEHLSQVEKQLKILQEKAVSVVKRLEDAEHRGVKFSQRYGLKTKIYEILSQINDLLTEAMDLDLALSDAIEFFQLGDEAKEKLDSFSSTDPDPTAKTDLNKRIYETLAKGEAILQAYGWDSPKTKASCYLLLINYAVTDEKCHQHGVRAVHDSLLQRKEALLEELEHLAVLDEYNHFLESVNQTYQNILNIETSTIRQQVVIPVDSLESVYQFKTNQEKTLEDVRRKLGLDTLMSKLQNIYPDLSEEEKCGSETKINEVKTLSNRIVQLLLQRMEIATDWAKILEVYRTTREQDGDRNRILSALNQIVHIQKENVQPLLDEIHKSDLDLATLMMEQEIERIIKDLSDKSDSFLADGKIRDVKLDHHLLGDGSTQQGPQYYPVLSKKDVAHAIKNTESKVSCINLVIHKVIKPKLENALVNFFQPLLTSYREEILDIQHPSSSKTQHEIDLERYCDRLKESYVTVTAEIESYLSKVSEICLQVEQREELTAVTSSQKDRPLELLQQDLEQFDKFREEISDTIRTQIGPKFDHLLHTIRHEEPPKEGEVETDSLRSMMAHLGHDQELDEAREHITGSLQDRVVHHDLDLITTQLQHLIRELETPASYGNSTDDADENIENYRKFESTVQTLQVRLRDLLSSSGIPDSHEKVVFVKKLLVTLDDKRKERRDLIILSKDYFRLIEESLTHYESVNKMLGKIREESEDANLQIEDIEKLLDRLKGIKKKESEQEGRLEEIIRISQILFASTPSDGSLLQHEPLKQRNINLNQRLIRVEVELLQIMGALSSKSFSEDPSSQLDTQPITEISVTEAVPPMRPPYFVPHPPISTGTHGKEHSIELTVIGEPLPTVQWYKGGECIDTSPEYIITFNNGRCKLMFDKLFKDVHEGIFSCQATNQVGDADTHIELQIFEKKSTKPKQVVLQPETPKSELNVEMVSPLLKTELKDDDVSIGDTIGDVKDTTIASSDTRKESIVIMNPGDEDVEVMEKPYFKTIIQDQMITAGDKFEFLVELEDSCDPSTELIWLKNNKKIEPRDGIEFHRNGKCYSLILKESKLSDKGNYLAKAINAGGDAKCFGCLIVKENLEIPQESSPYMSEKQQQHGAIPVTMVRSEPLAKPARFAIPLEGRMVDEGAYNVVLKCVVEAHPPAQIHWTKNNGADSIPPSPNLVFSYNQKSGDVQLELKKVSIGDAGRYSCTATNASGVATSVCDLVVKKIAFPPVFSKRLQSLSLDEGKRLYLEVDVYGKPSPDIVWHRNGTKLCCGDDVHIRTDTPTRHVLIIPKVVPHLHDGEYRITAKNEAGEASSVCNITVIPNVGIKAPPPPLPPKPKISPSPEPKLASMQPFYGGPFTTTLTHQEYSSFESGFSKSTSVHEFKNLSPLFNKDFSPAEPVLEPEAAPEILIAPSPTSTQWKKTRNQVQEKVKTFEVKSEMPESIIAPPSGGVKLLPLKDMSSPSTSFQQQQQPKEPSKVVELPIYQVDKFPFAVPEPKLEEFQIPTFVAGQPKQYSDSYFSKEEIITDRIYKSSASSSKQIFTPSKFELPDRTKESDYESDYEISEPMPVKWTPRGSPMSPTFTSVQPPPVTTSAFASFKPDMMTSSSVFSSEKTFTTTADKIKPAVPPKPFHLPSTTAAPTNKNDSEKVRQLVRSWPPAEVEEPNQGRGATHSSGLLSPLPREYQGRSPTPSKDALEMEKLWSKPLRFKSPTKFDASPIASPPPPMSPIPTNFYSRSPPRIAPKPAFSTHTPRQLFGTASPTPYQFQPPSTGLKSPEPQYYVSVVSTPRTTPIPGPFSPPFSPPPFTPTPEPPGDPQRSFKQMKNFFEQTSSYSAIEETTSSSYQKRQSSSMSSSSFSKQTLPPMPTLLESSFLPPPGEAPEYLFAPLQTPSTSISPRTGKAPFRGSDADPNQFSSSTKTEYSSSMMTSSYSSSTTNKEGRRGPGVHEIRVIPPTPPATTPSVPVPEPQGHSQPSRALVPYIKPSKFTPKLDFASSLDSDHRSYNGDSILNPTWNPRDEKVTMTTWKRVSYDPPTSTWRVDSKPRRNSLTILVDERMHDLNKKFKDNISLMTQGLCYNKLDRKVASQFEPSSSVGSMKANCVGDSAKQPLVEANPLIYFKYDFGYEFGIADPTSVIVRAASEPRENFGALPSSSSSTKKSYIVDETGVIHLPIIHEKSGK</sequence>
<feature type="domain" description="Ig-like" evidence="5">
    <location>
        <begin position="1198"/>
        <end position="1287"/>
    </location>
</feature>
<dbReference type="InterPro" id="IPR018159">
    <property type="entry name" value="Spectrin/alpha-actinin"/>
</dbReference>
<keyword evidence="2" id="KW-0393">Immunoglobulin domain</keyword>
<gene>
    <name evidence="6" type="ORF">Fcan01_27149</name>
</gene>
<accession>A0A226D041</accession>
<feature type="compositionally biased region" description="Low complexity" evidence="4">
    <location>
        <begin position="2211"/>
        <end position="2230"/>
    </location>
</feature>
<evidence type="ECO:0000256" key="3">
    <source>
        <dbReference type="SAM" id="Coils"/>
    </source>
</evidence>
<feature type="compositionally biased region" description="Low complexity" evidence="4">
    <location>
        <begin position="2285"/>
        <end position="2306"/>
    </location>
</feature>
<dbReference type="InterPro" id="IPR003599">
    <property type="entry name" value="Ig_sub"/>
</dbReference>
<feature type="compositionally biased region" description="Polar residues" evidence="4">
    <location>
        <begin position="1948"/>
        <end position="1959"/>
    </location>
</feature>
<evidence type="ECO:0000313" key="7">
    <source>
        <dbReference type="Proteomes" id="UP000198287"/>
    </source>
</evidence>
<dbReference type="CDD" id="cd00096">
    <property type="entry name" value="Ig"/>
    <property type="match status" value="2"/>
</dbReference>
<feature type="coiled-coil region" evidence="3">
    <location>
        <begin position="379"/>
        <end position="413"/>
    </location>
</feature>
<dbReference type="InterPro" id="IPR013098">
    <property type="entry name" value="Ig_I-set"/>
</dbReference>
<dbReference type="EMBL" id="LNIX01000048">
    <property type="protein sequence ID" value="OXA38097.1"/>
    <property type="molecule type" value="Genomic_DNA"/>
</dbReference>
<feature type="region of interest" description="Disordered" evidence="4">
    <location>
        <begin position="2083"/>
        <end position="2346"/>
    </location>
</feature>
<evidence type="ECO:0000259" key="5">
    <source>
        <dbReference type="PROSITE" id="PS50835"/>
    </source>
</evidence>
<dbReference type="PROSITE" id="PS50835">
    <property type="entry name" value="IG_LIKE"/>
    <property type="match status" value="3"/>
</dbReference>
<feature type="domain" description="Ig-like" evidence="5">
    <location>
        <begin position="1496"/>
        <end position="1590"/>
    </location>
</feature>
<dbReference type="FunFam" id="2.60.40.10:FF:000032">
    <property type="entry name" value="palladin isoform X1"/>
    <property type="match status" value="1"/>
</dbReference>
<feature type="compositionally biased region" description="Polar residues" evidence="4">
    <location>
        <begin position="2118"/>
        <end position="2143"/>
    </location>
</feature>
<dbReference type="OrthoDB" id="2152335at2759"/>
<dbReference type="FunFam" id="2.60.40.10:FF:000107">
    <property type="entry name" value="Myosin, light chain kinase a"/>
    <property type="match status" value="1"/>
</dbReference>
<feature type="coiled-coil region" evidence="3">
    <location>
        <begin position="319"/>
        <end position="350"/>
    </location>
</feature>
<dbReference type="SMART" id="SM00408">
    <property type="entry name" value="IGc2"/>
    <property type="match status" value="3"/>
</dbReference>
<feature type="region of interest" description="Disordered" evidence="4">
    <location>
        <begin position="1937"/>
        <end position="1959"/>
    </location>
</feature>
<evidence type="ECO:0000256" key="4">
    <source>
        <dbReference type="SAM" id="MobiDB-lite"/>
    </source>
</evidence>
<dbReference type="OMA" id="HIIEYRN"/>
<feature type="compositionally biased region" description="Polar residues" evidence="4">
    <location>
        <begin position="2004"/>
        <end position="2013"/>
    </location>
</feature>
<feature type="compositionally biased region" description="Polar residues" evidence="4">
    <location>
        <begin position="19"/>
        <end position="30"/>
    </location>
</feature>
<dbReference type="CDD" id="cd00176">
    <property type="entry name" value="SPEC"/>
    <property type="match status" value="1"/>
</dbReference>
<proteinExistence type="predicted"/>
<keyword evidence="1" id="KW-1015">Disulfide bond</keyword>
<dbReference type="InterPro" id="IPR036179">
    <property type="entry name" value="Ig-like_dom_sf"/>
</dbReference>
<dbReference type="SUPFAM" id="SSF46966">
    <property type="entry name" value="Spectrin repeat"/>
    <property type="match status" value="1"/>
</dbReference>
<evidence type="ECO:0000256" key="2">
    <source>
        <dbReference type="ARBA" id="ARBA00023319"/>
    </source>
</evidence>
<dbReference type="PANTHER" id="PTHR47633:SF8">
    <property type="entry name" value="SPEG NEIGHBOR PROTEIN"/>
    <property type="match status" value="1"/>
</dbReference>
<feature type="region of interest" description="Disordered" evidence="4">
    <location>
        <begin position="1989"/>
        <end position="2067"/>
    </location>
</feature>
<feature type="region of interest" description="Disordered" evidence="4">
    <location>
        <begin position="1"/>
        <end position="67"/>
    </location>
</feature>
<comment type="caution">
    <text evidence="6">The sequence shown here is derived from an EMBL/GenBank/DDBJ whole genome shotgun (WGS) entry which is preliminary data.</text>
</comment>
<evidence type="ECO:0000313" key="6">
    <source>
        <dbReference type="EMBL" id="OXA38097.1"/>
    </source>
</evidence>